<feature type="domain" description="Histone-binding protein RBBP4-like N-terminal" evidence="7">
    <location>
        <begin position="24"/>
        <end position="95"/>
    </location>
</feature>
<proteinExistence type="predicted"/>
<evidence type="ECO:0000256" key="2">
    <source>
        <dbReference type="ARBA" id="ARBA00022574"/>
    </source>
</evidence>
<dbReference type="InterPro" id="IPR036322">
    <property type="entry name" value="WD40_repeat_dom_sf"/>
</dbReference>
<dbReference type="InterPro" id="IPR015943">
    <property type="entry name" value="WD40/YVTN_repeat-like_dom_sf"/>
</dbReference>
<keyword evidence="5" id="KW-0539">Nucleus</keyword>
<name>A0A4Z1SNQ9_GIAMU</name>
<dbReference type="SMART" id="SM00320">
    <property type="entry name" value="WD40"/>
    <property type="match status" value="4"/>
</dbReference>
<evidence type="ECO:0000256" key="6">
    <source>
        <dbReference type="PROSITE-ProRule" id="PRU00221"/>
    </source>
</evidence>
<dbReference type="SUPFAM" id="SSF50978">
    <property type="entry name" value="WD40 repeat-like"/>
    <property type="match status" value="1"/>
</dbReference>
<reference evidence="8 9" key="1">
    <citation type="submission" date="2019-05" db="EMBL/GenBank/DDBJ databases">
        <title>The compact genome of Giardia muris reveals important steps in the evolution of intestinal protozoan parasites.</title>
        <authorList>
            <person name="Xu F."/>
            <person name="Jimenez-Gonzalez A."/>
            <person name="Einarsson E."/>
            <person name="Astvaldsson A."/>
            <person name="Peirasmaki D."/>
            <person name="Eckmann L."/>
            <person name="Andersson J.O."/>
            <person name="Svard S.G."/>
            <person name="Jerlstrom-Hultqvist J."/>
        </authorList>
    </citation>
    <scope>NUCLEOTIDE SEQUENCE [LARGE SCALE GENOMIC DNA]</scope>
    <source>
        <strain evidence="8 9">Roberts-Thomson</strain>
    </source>
</reference>
<dbReference type="GO" id="GO:0006325">
    <property type="term" value="P:chromatin organization"/>
    <property type="evidence" value="ECO:0007669"/>
    <property type="project" value="UniProtKB-KW"/>
</dbReference>
<dbReference type="GO" id="GO:0005634">
    <property type="term" value="C:nucleus"/>
    <property type="evidence" value="ECO:0007669"/>
    <property type="project" value="UniProtKB-SubCell"/>
</dbReference>
<comment type="subcellular location">
    <subcellularLocation>
        <location evidence="1">Nucleus</location>
    </subcellularLocation>
</comment>
<dbReference type="AlphaFoldDB" id="A0A4Z1SNQ9"/>
<keyword evidence="2 6" id="KW-0853">WD repeat</keyword>
<evidence type="ECO:0000313" key="8">
    <source>
        <dbReference type="EMBL" id="TNJ27406.1"/>
    </source>
</evidence>
<keyword evidence="3" id="KW-0677">Repeat</keyword>
<dbReference type="PROSITE" id="PS50294">
    <property type="entry name" value="WD_REPEATS_REGION"/>
    <property type="match status" value="1"/>
</dbReference>
<comment type="caution">
    <text evidence="8">The sequence shown here is derived from an EMBL/GenBank/DDBJ whole genome shotgun (WGS) entry which is preliminary data.</text>
</comment>
<evidence type="ECO:0000313" key="9">
    <source>
        <dbReference type="Proteomes" id="UP000315496"/>
    </source>
</evidence>
<dbReference type="PANTHER" id="PTHR22850">
    <property type="entry name" value="WD40 REPEAT FAMILY"/>
    <property type="match status" value="1"/>
</dbReference>
<dbReference type="InterPro" id="IPR001680">
    <property type="entry name" value="WD40_rpt"/>
</dbReference>
<dbReference type="OrthoDB" id="427795at2759"/>
<dbReference type="Gene3D" id="2.130.10.10">
    <property type="entry name" value="YVTN repeat-like/Quinoprotein amine dehydrogenase"/>
    <property type="match status" value="1"/>
</dbReference>
<dbReference type="VEuPathDB" id="GiardiaDB:GMRT_11282"/>
<dbReference type="Pfam" id="PF12265">
    <property type="entry name" value="CAF1C_H4-bd"/>
    <property type="match status" value="1"/>
</dbReference>
<dbReference type="Proteomes" id="UP000315496">
    <property type="component" value="Chromosome 3"/>
</dbReference>
<gene>
    <name evidence="8" type="ORF">GMRT_11282</name>
</gene>
<organism evidence="8 9">
    <name type="scientific">Giardia muris</name>
    <dbReference type="NCBI Taxonomy" id="5742"/>
    <lineage>
        <taxon>Eukaryota</taxon>
        <taxon>Metamonada</taxon>
        <taxon>Diplomonadida</taxon>
        <taxon>Hexamitidae</taxon>
        <taxon>Giardiinae</taxon>
        <taxon>Giardia</taxon>
    </lineage>
</organism>
<evidence type="ECO:0000256" key="1">
    <source>
        <dbReference type="ARBA" id="ARBA00004123"/>
    </source>
</evidence>
<dbReference type="Pfam" id="PF00400">
    <property type="entry name" value="WD40"/>
    <property type="match status" value="2"/>
</dbReference>
<keyword evidence="4" id="KW-0156">Chromatin regulator</keyword>
<protein>
    <submittedName>
        <fullName evidence="8">Histone acetyltransferase type B subunit 2</fullName>
    </submittedName>
</protein>
<dbReference type="GO" id="GO:0016740">
    <property type="term" value="F:transferase activity"/>
    <property type="evidence" value="ECO:0007669"/>
    <property type="project" value="UniProtKB-KW"/>
</dbReference>
<feature type="repeat" description="WD" evidence="6">
    <location>
        <begin position="380"/>
        <end position="412"/>
    </location>
</feature>
<dbReference type="InterPro" id="IPR019775">
    <property type="entry name" value="WD40_repeat_CS"/>
</dbReference>
<evidence type="ECO:0000256" key="5">
    <source>
        <dbReference type="ARBA" id="ARBA00023242"/>
    </source>
</evidence>
<dbReference type="PROSITE" id="PS50082">
    <property type="entry name" value="WD_REPEATS_2"/>
    <property type="match status" value="2"/>
</dbReference>
<keyword evidence="9" id="KW-1185">Reference proteome</keyword>
<evidence type="ECO:0000256" key="4">
    <source>
        <dbReference type="ARBA" id="ARBA00022853"/>
    </source>
</evidence>
<sequence>MTTISAATAPTSAAPSSVDEVTYEAYRIWRRNCSALYDMCITHVLVYPTLALDMQPYVTAGTDHASVGFVIGTHTPTTDAEQERNHLYVKELALPLASQTVDPDSILKRDEGVIVGGYGSAPSPKLGSFHDRHWIEFPSEANAISCCPHEQNLIAAFSNDAVLLYDLRTLRRCSIEKEDSEPVARLTGLKTEGFSLEFSVTREAFLAGGDGEGNVCWWDCKEMKQLGGSRLSGDVNGISIHSFCPQVILAASDTGEIALLDTRVNNPVKTYKYSALVGEDKGSVPTAIACSRHDEYALTVADSAGQLVLVDMRQMSAPLKAMQYHTGAIYQLRWSPFYPGYVLTGSEDSRVVLWDLTRTSARKTCGDQDSTIPPEVCFVHGGHTTFVSAVCWHPSIPNLIGSAAEDNSLQFWWPAAGYLDI</sequence>
<keyword evidence="8" id="KW-0808">Transferase</keyword>
<dbReference type="EMBL" id="VDLU01000003">
    <property type="protein sequence ID" value="TNJ27406.1"/>
    <property type="molecule type" value="Genomic_DNA"/>
</dbReference>
<dbReference type="InterPro" id="IPR050459">
    <property type="entry name" value="WD_repeat_RBAP46/RBAP48/MSI1"/>
</dbReference>
<accession>A0A4Z1SNQ9</accession>
<dbReference type="InterPro" id="IPR022052">
    <property type="entry name" value="Histone-bd_RBBP4-like_N"/>
</dbReference>
<evidence type="ECO:0000259" key="7">
    <source>
        <dbReference type="Pfam" id="PF12265"/>
    </source>
</evidence>
<dbReference type="PROSITE" id="PS00678">
    <property type="entry name" value="WD_REPEATS_1"/>
    <property type="match status" value="1"/>
</dbReference>
<feature type="repeat" description="WD" evidence="6">
    <location>
        <begin position="322"/>
        <end position="364"/>
    </location>
</feature>
<evidence type="ECO:0000256" key="3">
    <source>
        <dbReference type="ARBA" id="ARBA00022737"/>
    </source>
</evidence>